<dbReference type="OrthoDB" id="264603at2759"/>
<name>A0A6P8ZHY5_THRPL</name>
<dbReference type="Gene3D" id="2.60.40.10">
    <property type="entry name" value="Immunoglobulins"/>
    <property type="match status" value="1"/>
</dbReference>
<dbReference type="KEGG" id="tpal:117640338"/>
<keyword evidence="5 7" id="KW-0472">Membrane</keyword>
<protein>
    <submittedName>
        <fullName evidence="10">Vesicle-associated membrane protein-associated protein A-like</fullName>
    </submittedName>
</protein>
<keyword evidence="9" id="KW-1185">Reference proteome</keyword>
<dbReference type="GO" id="GO:0090158">
    <property type="term" value="P:endoplasmic reticulum membrane organization"/>
    <property type="evidence" value="ECO:0007669"/>
    <property type="project" value="TreeGrafter"/>
</dbReference>
<organism evidence="10">
    <name type="scientific">Thrips palmi</name>
    <name type="common">Melon thrips</name>
    <dbReference type="NCBI Taxonomy" id="161013"/>
    <lineage>
        <taxon>Eukaryota</taxon>
        <taxon>Metazoa</taxon>
        <taxon>Ecdysozoa</taxon>
        <taxon>Arthropoda</taxon>
        <taxon>Hexapoda</taxon>
        <taxon>Insecta</taxon>
        <taxon>Pterygota</taxon>
        <taxon>Neoptera</taxon>
        <taxon>Paraneoptera</taxon>
        <taxon>Thysanoptera</taxon>
        <taxon>Terebrantia</taxon>
        <taxon>Thripoidea</taxon>
        <taxon>Thripidae</taxon>
        <taxon>Thrips</taxon>
    </lineage>
</organism>
<evidence type="ECO:0000313" key="9">
    <source>
        <dbReference type="Proteomes" id="UP000515158"/>
    </source>
</evidence>
<evidence type="ECO:0000256" key="2">
    <source>
        <dbReference type="ARBA" id="ARBA00008932"/>
    </source>
</evidence>
<evidence type="ECO:0000256" key="5">
    <source>
        <dbReference type="ARBA" id="ARBA00023136"/>
    </source>
</evidence>
<dbReference type="SUPFAM" id="SSF49354">
    <property type="entry name" value="PapD-like"/>
    <property type="match status" value="1"/>
</dbReference>
<feature type="transmembrane region" description="Helical" evidence="7">
    <location>
        <begin position="232"/>
        <end position="251"/>
    </location>
</feature>
<dbReference type="GO" id="GO:0005886">
    <property type="term" value="C:plasma membrane"/>
    <property type="evidence" value="ECO:0007669"/>
    <property type="project" value="TreeGrafter"/>
</dbReference>
<dbReference type="Proteomes" id="UP000515158">
    <property type="component" value="Unplaced"/>
</dbReference>
<dbReference type="PROSITE" id="PS50202">
    <property type="entry name" value="MSP"/>
    <property type="match status" value="1"/>
</dbReference>
<dbReference type="AlphaFoldDB" id="A0A6P8ZHY5"/>
<dbReference type="PIRSF" id="PIRSF019693">
    <property type="entry name" value="VAMP-associated"/>
    <property type="match status" value="1"/>
</dbReference>
<dbReference type="RefSeq" id="XP_034232664.1">
    <property type="nucleotide sequence ID" value="XM_034376773.1"/>
</dbReference>
<accession>A0A6P8ZHY5</accession>
<dbReference type="GO" id="GO:0061817">
    <property type="term" value="P:endoplasmic reticulum-plasma membrane tethering"/>
    <property type="evidence" value="ECO:0007669"/>
    <property type="project" value="TreeGrafter"/>
</dbReference>
<dbReference type="GeneID" id="117640338"/>
<dbReference type="InParanoid" id="A0A6P8ZHY5"/>
<dbReference type="FunCoup" id="A0A6P8ZHY5">
    <property type="interactions" value="941"/>
</dbReference>
<dbReference type="InterPro" id="IPR013783">
    <property type="entry name" value="Ig-like_fold"/>
</dbReference>
<keyword evidence="4 7" id="KW-1133">Transmembrane helix</keyword>
<dbReference type="PANTHER" id="PTHR10809">
    <property type="entry name" value="VESICLE-ASSOCIATED MEMBRANE PROTEIN-ASSOCIATED PROTEIN"/>
    <property type="match status" value="1"/>
</dbReference>
<dbReference type="PANTHER" id="PTHR10809:SF6">
    <property type="entry name" value="AT11025P-RELATED"/>
    <property type="match status" value="1"/>
</dbReference>
<evidence type="ECO:0000256" key="4">
    <source>
        <dbReference type="ARBA" id="ARBA00022989"/>
    </source>
</evidence>
<evidence type="ECO:0000256" key="7">
    <source>
        <dbReference type="SAM" id="Phobius"/>
    </source>
</evidence>
<feature type="region of interest" description="Disordered" evidence="6">
    <location>
        <begin position="142"/>
        <end position="168"/>
    </location>
</feature>
<evidence type="ECO:0000256" key="3">
    <source>
        <dbReference type="ARBA" id="ARBA00022692"/>
    </source>
</evidence>
<proteinExistence type="inferred from homology"/>
<feature type="domain" description="MSP" evidence="8">
    <location>
        <begin position="7"/>
        <end position="124"/>
    </location>
</feature>
<gene>
    <name evidence="10" type="primary">LOC117640338</name>
</gene>
<dbReference type="InterPro" id="IPR008962">
    <property type="entry name" value="PapD-like_sf"/>
</dbReference>
<dbReference type="Pfam" id="PF00635">
    <property type="entry name" value="Motile_Sperm"/>
    <property type="match status" value="1"/>
</dbReference>
<feature type="compositionally biased region" description="Basic and acidic residues" evidence="6">
    <location>
        <begin position="150"/>
        <end position="168"/>
    </location>
</feature>
<evidence type="ECO:0000259" key="8">
    <source>
        <dbReference type="PROSITE" id="PS50202"/>
    </source>
</evidence>
<evidence type="ECO:0000256" key="1">
    <source>
        <dbReference type="ARBA" id="ARBA00004211"/>
    </source>
</evidence>
<dbReference type="InterPro" id="IPR000535">
    <property type="entry name" value="MSP_dom"/>
</dbReference>
<dbReference type="GO" id="GO:0005789">
    <property type="term" value="C:endoplasmic reticulum membrane"/>
    <property type="evidence" value="ECO:0007669"/>
    <property type="project" value="InterPro"/>
</dbReference>
<keyword evidence="3 7" id="KW-0812">Transmembrane</keyword>
<evidence type="ECO:0000313" key="10">
    <source>
        <dbReference type="RefSeq" id="XP_034232664.1"/>
    </source>
</evidence>
<dbReference type="InterPro" id="IPR016763">
    <property type="entry name" value="VAP"/>
</dbReference>
<dbReference type="GO" id="GO:0033149">
    <property type="term" value="F:FFAT motif binding"/>
    <property type="evidence" value="ECO:0007669"/>
    <property type="project" value="TreeGrafter"/>
</dbReference>
<comment type="similarity">
    <text evidence="2">Belongs to the VAMP-associated protein (VAP) (TC 9.B.17) family.</text>
</comment>
<sequence>MSKTDQVLIIEPQHELKFVGSFKSPITSYIKLTNPSDKTIGFKIKTTAPKKYCVRPNSGVLEPEEFTNIAVSLQALDFDQSEKNKHKFMVQSIFVPDRDYNLESLWKDVKEDAVMGTKLKCVFERKESNTVGTGPAVEASSAVLSNSAPSHEDKNKRIGDSPSIHHQDGELQKAAKEVKQLREDESSLRHENMMLKEEVLRLQLLCKSEGHSQSVPMRSSMAQQAAQPVQPVMVIIAIVVCMVGIVLGKFIL</sequence>
<reference evidence="10" key="1">
    <citation type="submission" date="2025-08" db="UniProtKB">
        <authorList>
            <consortium name="RefSeq"/>
        </authorList>
    </citation>
    <scope>IDENTIFICATION</scope>
    <source>
        <tissue evidence="10">Total insect</tissue>
    </source>
</reference>
<evidence type="ECO:0000256" key="6">
    <source>
        <dbReference type="SAM" id="MobiDB-lite"/>
    </source>
</evidence>
<comment type="subcellular location">
    <subcellularLocation>
        <location evidence="1">Membrane</location>
        <topology evidence="1">Single-pass type IV membrane protein</topology>
    </subcellularLocation>
</comment>